<dbReference type="GO" id="GO:0016787">
    <property type="term" value="F:hydrolase activity"/>
    <property type="evidence" value="ECO:0007669"/>
    <property type="project" value="UniProtKB-KW"/>
</dbReference>
<gene>
    <name evidence="2" type="ORF">RNB18_28415</name>
</gene>
<dbReference type="InterPro" id="IPR011335">
    <property type="entry name" value="Restrct_endonuc-II-like"/>
</dbReference>
<proteinExistence type="predicted"/>
<sequence length="408" mass="45187">MDDDSYPSDQVHFEGKAEEALANLSNAGIGWHATIDAYSQMRFNGQAAGMYIAHANFERNVDWNAAEVEFEKISPEIDLVNLGKLMAYQWRKGDRQGEEASEDDSVILLRDLNYDGSLPNSGNAASQAFRDAQEAGVDNPFAAARAAEVLAVLDRDAPLLVWPMVLSVFLQHLPSDTPIVLDISEAAAERQGVDPHAYAAQYWEDSAESLSSTAQTLGRLFGVLSAFDSKLGRDFWFARAADILKRLNSLRDSGDESSTKERGDALESLFDALMRTEEPELQVIEKNFRTTEEEIDILASNGLLDPFWLAHGSPLILVECKNWTSKPGVPELRIFESKVRDRGALCKIGIFVSTSGFTKTFLKRLKKFQSADGIIFAVDGADLDQIVTSKLRLTDWLRTSGIRRSLGE</sequence>
<reference evidence="3" key="1">
    <citation type="submission" date="2023-07" db="EMBL/GenBank/DDBJ databases">
        <title>30 novel species of actinomycetes from the DSMZ collection.</title>
        <authorList>
            <person name="Nouioui I."/>
        </authorList>
    </citation>
    <scope>NUCLEOTIDE SEQUENCE [LARGE SCALE GENOMIC DNA]</scope>
    <source>
        <strain evidence="3">DSM 41640</strain>
    </source>
</reference>
<evidence type="ECO:0000313" key="2">
    <source>
        <dbReference type="EMBL" id="MDT0484085.1"/>
    </source>
</evidence>
<dbReference type="InterPro" id="IPR011856">
    <property type="entry name" value="tRNA_endonuc-like_dom_sf"/>
</dbReference>
<organism evidence="2 3">
    <name type="scientific">Streptomyces doebereineriae</name>
    <dbReference type="NCBI Taxonomy" id="3075528"/>
    <lineage>
        <taxon>Bacteria</taxon>
        <taxon>Bacillati</taxon>
        <taxon>Actinomycetota</taxon>
        <taxon>Actinomycetes</taxon>
        <taxon>Kitasatosporales</taxon>
        <taxon>Streptomycetaceae</taxon>
        <taxon>Streptomyces</taxon>
    </lineage>
</organism>
<dbReference type="RefSeq" id="WP_311716946.1">
    <property type="nucleotide sequence ID" value="NZ_JAVREZ010000010.1"/>
</dbReference>
<protein>
    <submittedName>
        <fullName evidence="2">Restriction endonuclease</fullName>
        <ecNumber evidence="2">3.1.21.-</ecNumber>
    </submittedName>
</protein>
<dbReference type="Pfam" id="PF04471">
    <property type="entry name" value="Mrr_cat"/>
    <property type="match status" value="1"/>
</dbReference>
<evidence type="ECO:0000313" key="3">
    <source>
        <dbReference type="Proteomes" id="UP001183824"/>
    </source>
</evidence>
<dbReference type="GO" id="GO:0004519">
    <property type="term" value="F:endonuclease activity"/>
    <property type="evidence" value="ECO:0007669"/>
    <property type="project" value="UniProtKB-KW"/>
</dbReference>
<dbReference type="EMBL" id="JAVREZ010000010">
    <property type="protein sequence ID" value="MDT0484085.1"/>
    <property type="molecule type" value="Genomic_DNA"/>
</dbReference>
<keyword evidence="2" id="KW-0255">Endonuclease</keyword>
<dbReference type="EC" id="3.1.21.-" evidence="2"/>
<accession>A0ABU2VEU8</accession>
<dbReference type="InterPro" id="IPR007560">
    <property type="entry name" value="Restrct_endonuc_IV_Mrr"/>
</dbReference>
<keyword evidence="2" id="KW-0378">Hydrolase</keyword>
<keyword evidence="3" id="KW-1185">Reference proteome</keyword>
<dbReference type="Gene3D" id="3.40.1350.10">
    <property type="match status" value="1"/>
</dbReference>
<dbReference type="SUPFAM" id="SSF52980">
    <property type="entry name" value="Restriction endonuclease-like"/>
    <property type="match status" value="1"/>
</dbReference>
<dbReference type="Proteomes" id="UP001183824">
    <property type="component" value="Unassembled WGS sequence"/>
</dbReference>
<feature type="domain" description="Restriction endonuclease type IV Mrr" evidence="1">
    <location>
        <begin position="263"/>
        <end position="384"/>
    </location>
</feature>
<evidence type="ECO:0000259" key="1">
    <source>
        <dbReference type="Pfam" id="PF04471"/>
    </source>
</evidence>
<comment type="caution">
    <text evidence="2">The sequence shown here is derived from an EMBL/GenBank/DDBJ whole genome shotgun (WGS) entry which is preliminary data.</text>
</comment>
<keyword evidence="2" id="KW-0540">Nuclease</keyword>
<name>A0ABU2VEU8_9ACTN</name>